<keyword evidence="4 5" id="KW-0963">Cytoplasm</keyword>
<name>A0A175RYD7_9MICO</name>
<dbReference type="GO" id="GO:0005737">
    <property type="term" value="C:cytoplasm"/>
    <property type="evidence" value="ECO:0007669"/>
    <property type="project" value="UniProtKB-SubCell"/>
</dbReference>
<dbReference type="Gene3D" id="1.10.10.10">
    <property type="entry name" value="Winged helix-like DNA-binding domain superfamily/Winged helix DNA-binding domain"/>
    <property type="match status" value="1"/>
</dbReference>
<organism evidence="9 10">
    <name type="scientific">Curtobacterium luteum</name>
    <dbReference type="NCBI Taxonomy" id="33881"/>
    <lineage>
        <taxon>Bacteria</taxon>
        <taxon>Bacillati</taxon>
        <taxon>Actinomycetota</taxon>
        <taxon>Actinomycetes</taxon>
        <taxon>Micrococcales</taxon>
        <taxon>Microbacteriaceae</taxon>
        <taxon>Curtobacterium</taxon>
    </lineage>
</organism>
<evidence type="ECO:0000259" key="7">
    <source>
        <dbReference type="Pfam" id="PF02631"/>
    </source>
</evidence>
<evidence type="ECO:0000313" key="9">
    <source>
        <dbReference type="EMBL" id="KTR08647.1"/>
    </source>
</evidence>
<comment type="similarity">
    <text evidence="2 5">Belongs to the RecX family.</text>
</comment>
<dbReference type="Proteomes" id="UP000078252">
    <property type="component" value="Unassembled WGS sequence"/>
</dbReference>
<dbReference type="AlphaFoldDB" id="A0A175RYD7"/>
<comment type="subcellular location">
    <subcellularLocation>
        <location evidence="1 5">Cytoplasm</location>
    </subcellularLocation>
</comment>
<evidence type="ECO:0000313" key="10">
    <source>
        <dbReference type="Proteomes" id="UP000078252"/>
    </source>
</evidence>
<dbReference type="InterPro" id="IPR053924">
    <property type="entry name" value="RecX_HTH_2nd"/>
</dbReference>
<gene>
    <name evidence="5" type="primary">recX</name>
    <name evidence="9" type="ORF">NS184_05395</name>
</gene>
<dbReference type="InterPro" id="IPR003783">
    <property type="entry name" value="Regulatory_RecX"/>
</dbReference>
<dbReference type="EMBL" id="LDQC01000028">
    <property type="protein sequence ID" value="KTR08647.1"/>
    <property type="molecule type" value="Genomic_DNA"/>
</dbReference>
<dbReference type="InterPro" id="IPR053925">
    <property type="entry name" value="RecX_HTH_3rd"/>
</dbReference>
<evidence type="ECO:0000256" key="5">
    <source>
        <dbReference type="HAMAP-Rule" id="MF_01114"/>
    </source>
</evidence>
<dbReference type="InterPro" id="IPR036388">
    <property type="entry name" value="WH-like_DNA-bd_sf"/>
</dbReference>
<sequence>MTSSDGRAPRGDDDLAPVTDLFGARSRRGVKRSHPSDPTPEAGADARDLPVTDDADAPVALPTALRGAQAQAEWVSPVVGDAGGRSTRAERGGYDHDAEADAPTASVFAIVGGDELAPEDAPRPLDEQRADAERFSMRALGRRGVSTSEMRKTLTQHDLEPDVVEDEIDRLTRVGLLDDVALATDLVDRLHERKGLGRQGVVAELRRRGIDQVAIDAALEAAADDQDDEFVRALDLAAKRAGQLRGLDRATAERRLSGFLMRKGYGSGVVRVAVERALDGSARRPRPGGGSVRFE</sequence>
<dbReference type="PANTHER" id="PTHR33602:SF1">
    <property type="entry name" value="REGULATORY PROTEIN RECX FAMILY PROTEIN"/>
    <property type="match status" value="1"/>
</dbReference>
<evidence type="ECO:0000256" key="1">
    <source>
        <dbReference type="ARBA" id="ARBA00004496"/>
    </source>
</evidence>
<dbReference type="PANTHER" id="PTHR33602">
    <property type="entry name" value="REGULATORY PROTEIN RECX FAMILY PROTEIN"/>
    <property type="match status" value="1"/>
</dbReference>
<dbReference type="GO" id="GO:0006282">
    <property type="term" value="P:regulation of DNA repair"/>
    <property type="evidence" value="ECO:0007669"/>
    <property type="project" value="UniProtKB-UniRule"/>
</dbReference>
<dbReference type="Pfam" id="PF02631">
    <property type="entry name" value="RecX_HTH2"/>
    <property type="match status" value="1"/>
</dbReference>
<evidence type="ECO:0000256" key="4">
    <source>
        <dbReference type="ARBA" id="ARBA00022490"/>
    </source>
</evidence>
<evidence type="ECO:0000256" key="3">
    <source>
        <dbReference type="ARBA" id="ARBA00018111"/>
    </source>
</evidence>
<feature type="domain" description="RecX second three-helical" evidence="7">
    <location>
        <begin position="178"/>
        <end position="219"/>
    </location>
</feature>
<feature type="compositionally biased region" description="Basic and acidic residues" evidence="6">
    <location>
        <begin position="87"/>
        <end position="98"/>
    </location>
</feature>
<proteinExistence type="inferred from homology"/>
<dbReference type="Pfam" id="PF21981">
    <property type="entry name" value="RecX_HTH3"/>
    <property type="match status" value="1"/>
</dbReference>
<comment type="function">
    <text evidence="5">Modulates RecA activity.</text>
</comment>
<feature type="region of interest" description="Disordered" evidence="6">
    <location>
        <begin position="1"/>
        <end position="98"/>
    </location>
</feature>
<protein>
    <recommendedName>
        <fullName evidence="3 5">Regulatory protein RecX</fullName>
    </recommendedName>
</protein>
<feature type="domain" description="RecX third three-helical" evidence="8">
    <location>
        <begin position="227"/>
        <end position="273"/>
    </location>
</feature>
<dbReference type="HAMAP" id="MF_01114">
    <property type="entry name" value="RecX"/>
    <property type="match status" value="1"/>
</dbReference>
<evidence type="ECO:0000259" key="8">
    <source>
        <dbReference type="Pfam" id="PF21981"/>
    </source>
</evidence>
<comment type="caution">
    <text evidence="9">The sequence shown here is derived from an EMBL/GenBank/DDBJ whole genome shotgun (WGS) entry which is preliminary data.</text>
</comment>
<dbReference type="PATRIC" id="fig|33881.3.peg.1354"/>
<evidence type="ECO:0000256" key="2">
    <source>
        <dbReference type="ARBA" id="ARBA00009695"/>
    </source>
</evidence>
<reference evidence="9 10" key="1">
    <citation type="journal article" date="2016" name="Front. Microbiol.">
        <title>Genomic Resource of Rice Seed Associated Bacteria.</title>
        <authorList>
            <person name="Midha S."/>
            <person name="Bansal K."/>
            <person name="Sharma S."/>
            <person name="Kumar N."/>
            <person name="Patil P.P."/>
            <person name="Chaudhry V."/>
            <person name="Patil P.B."/>
        </authorList>
    </citation>
    <scope>NUCLEOTIDE SEQUENCE [LARGE SCALE GENOMIC DNA]</scope>
    <source>
        <strain evidence="9 10">NS184</strain>
    </source>
</reference>
<evidence type="ECO:0000256" key="6">
    <source>
        <dbReference type="SAM" id="MobiDB-lite"/>
    </source>
</evidence>
<dbReference type="STRING" id="33881.NS184_05395"/>
<accession>A0A175RYD7</accession>